<dbReference type="InterPro" id="IPR036388">
    <property type="entry name" value="WH-like_DNA-bd_sf"/>
</dbReference>
<name>A0A239LW49_9ACTN</name>
<proteinExistence type="predicted"/>
<dbReference type="OrthoDB" id="2270427at2"/>
<dbReference type="InterPro" id="IPR011965">
    <property type="entry name" value="PaaX_trns_reg"/>
</dbReference>
<evidence type="ECO:0000259" key="1">
    <source>
        <dbReference type="Pfam" id="PF07848"/>
    </source>
</evidence>
<dbReference type="AlphaFoldDB" id="A0A239LW49"/>
<dbReference type="Pfam" id="PF08223">
    <property type="entry name" value="PaaX_C"/>
    <property type="match status" value="1"/>
</dbReference>
<dbReference type="InterPro" id="IPR012906">
    <property type="entry name" value="PaaX-like_N"/>
</dbReference>
<dbReference type="PIRSF" id="PIRSF020623">
    <property type="entry name" value="PaaX"/>
    <property type="match status" value="1"/>
</dbReference>
<accession>A0A239LW49</accession>
<evidence type="ECO:0000259" key="3">
    <source>
        <dbReference type="Pfam" id="PF20803"/>
    </source>
</evidence>
<dbReference type="InterPro" id="IPR013225">
    <property type="entry name" value="PaaX_C"/>
</dbReference>
<sequence>MARSGGDAAPPRPEFRRRRELGAASARSLLLTVLGEFVLPGGEAVWTAAFLRALGLLGVEEKAVRQALARSAAEGWLAGERRGRRTAWRLTPAGERLLTDGTERIYGFGGPVGPWDGRWLLVLATVPETSRKLRHLLRTRLAWSGLGNLSPGVWVSPHPGREAEVRGVLAEIGVADTSTLFTGELGDLAEARRVARQAWDLDEIELAYEDFLDAVGALRPADEPGTFAAHTRLVQEWRRFPFLDPALPAELLPDDWSGSQAFALFHERHDAWRPAADRQWKAMSAE</sequence>
<dbReference type="Pfam" id="PF20803">
    <property type="entry name" value="PaaX_M"/>
    <property type="match status" value="1"/>
</dbReference>
<dbReference type="EMBL" id="FZOR01000024">
    <property type="protein sequence ID" value="SNT34033.1"/>
    <property type="molecule type" value="Genomic_DNA"/>
</dbReference>
<evidence type="ECO:0000259" key="2">
    <source>
        <dbReference type="Pfam" id="PF08223"/>
    </source>
</evidence>
<dbReference type="InterPro" id="IPR048846">
    <property type="entry name" value="PaaX-like_central"/>
</dbReference>
<dbReference type="Pfam" id="PF07848">
    <property type="entry name" value="PaaX"/>
    <property type="match status" value="1"/>
</dbReference>
<dbReference type="Gene3D" id="3.30.70.2650">
    <property type="match status" value="1"/>
</dbReference>
<dbReference type="Gene3D" id="1.20.58.1460">
    <property type="match status" value="1"/>
</dbReference>
<reference evidence="4 5" key="1">
    <citation type="submission" date="2017-06" db="EMBL/GenBank/DDBJ databases">
        <authorList>
            <person name="Kim H.J."/>
            <person name="Triplett B.A."/>
        </authorList>
    </citation>
    <scope>NUCLEOTIDE SEQUENCE [LARGE SCALE GENOMIC DNA]</scope>
    <source>
        <strain evidence="4 5">DSM 44715</strain>
    </source>
</reference>
<organism evidence="4 5">
    <name type="scientific">Actinomadura meyerae</name>
    <dbReference type="NCBI Taxonomy" id="240840"/>
    <lineage>
        <taxon>Bacteria</taxon>
        <taxon>Bacillati</taxon>
        <taxon>Actinomycetota</taxon>
        <taxon>Actinomycetes</taxon>
        <taxon>Streptosporangiales</taxon>
        <taxon>Thermomonosporaceae</taxon>
        <taxon>Actinomadura</taxon>
    </lineage>
</organism>
<dbReference type="PANTHER" id="PTHR30319">
    <property type="entry name" value="PHENYLACETIC ACID REGULATOR-RELATED TRANSCRIPTIONAL REPRESSOR"/>
    <property type="match status" value="1"/>
</dbReference>
<evidence type="ECO:0000313" key="5">
    <source>
        <dbReference type="Proteomes" id="UP000198318"/>
    </source>
</evidence>
<dbReference type="Gene3D" id="1.10.10.10">
    <property type="entry name" value="Winged helix-like DNA-binding domain superfamily/Winged helix DNA-binding domain"/>
    <property type="match status" value="1"/>
</dbReference>
<protein>
    <submittedName>
        <fullName evidence="4">Transcriptional regulator, PaaX family</fullName>
    </submittedName>
</protein>
<dbReference type="PANTHER" id="PTHR30319:SF1">
    <property type="entry name" value="TRANSCRIPTIONAL REPRESSOR PAAX"/>
    <property type="match status" value="1"/>
</dbReference>
<feature type="domain" description="Transcriptional repressor PaaX-like N-terminal" evidence="1">
    <location>
        <begin position="25"/>
        <end position="92"/>
    </location>
</feature>
<evidence type="ECO:0000313" key="4">
    <source>
        <dbReference type="EMBL" id="SNT34033.1"/>
    </source>
</evidence>
<feature type="domain" description="Transcriptional repressor PaaX-like C-terminal" evidence="2">
    <location>
        <begin position="199"/>
        <end position="281"/>
    </location>
</feature>
<feature type="domain" description="Transcriptional repressor PaaX-like central Cas2-like" evidence="3">
    <location>
        <begin position="114"/>
        <end position="193"/>
    </location>
</feature>
<dbReference type="RefSeq" id="WP_089328259.1">
    <property type="nucleotide sequence ID" value="NZ_FZOR01000024.1"/>
</dbReference>
<keyword evidence="5" id="KW-1185">Reference proteome</keyword>
<gene>
    <name evidence="4" type="ORF">SAMN05443665_102455</name>
</gene>
<dbReference type="Proteomes" id="UP000198318">
    <property type="component" value="Unassembled WGS sequence"/>
</dbReference>
<dbReference type="GO" id="GO:0006351">
    <property type="term" value="P:DNA-templated transcription"/>
    <property type="evidence" value="ECO:0007669"/>
    <property type="project" value="InterPro"/>
</dbReference>